<organism evidence="1 2">
    <name type="scientific">Amborella trichopoda</name>
    <dbReference type="NCBI Taxonomy" id="13333"/>
    <lineage>
        <taxon>Eukaryota</taxon>
        <taxon>Viridiplantae</taxon>
        <taxon>Streptophyta</taxon>
        <taxon>Embryophyta</taxon>
        <taxon>Tracheophyta</taxon>
        <taxon>Spermatophyta</taxon>
        <taxon>Magnoliopsida</taxon>
        <taxon>Amborellales</taxon>
        <taxon>Amborellaceae</taxon>
        <taxon>Amborella</taxon>
    </lineage>
</organism>
<accession>U5CYH7</accession>
<dbReference type="Proteomes" id="UP000017836">
    <property type="component" value="Unassembled WGS sequence"/>
</dbReference>
<dbReference type="AlphaFoldDB" id="U5CYH7"/>
<gene>
    <name evidence="1" type="ORF">AMTR_s00033p00075560</name>
</gene>
<keyword evidence="2" id="KW-1185">Reference proteome</keyword>
<reference evidence="2" key="1">
    <citation type="journal article" date="2013" name="Science">
        <title>The Amborella genome and the evolution of flowering plants.</title>
        <authorList>
            <consortium name="Amborella Genome Project"/>
        </authorList>
    </citation>
    <scope>NUCLEOTIDE SEQUENCE [LARGE SCALE GENOMIC DNA]</scope>
</reference>
<evidence type="ECO:0000313" key="1">
    <source>
        <dbReference type="EMBL" id="ERN14192.1"/>
    </source>
</evidence>
<protein>
    <submittedName>
        <fullName evidence="1">Uncharacterized protein</fullName>
    </submittedName>
</protein>
<proteinExistence type="predicted"/>
<sequence>MTTQRVTIIELSQEKPIKIIDPTTFNDLPEGASKMNFSLWDHSFLWGHISVSMPSLEAKAEDLFKALFIVRSPYTPPIVVTESSDSSSFEDLSSCIRNWMPSKVEKKKVVWEKATKMVQMMGVQFKGTFKVVEDALKRDEI</sequence>
<dbReference type="HOGENOM" id="CLU_127875_0_0_1"/>
<dbReference type="Gramene" id="ERN14192">
    <property type="protein sequence ID" value="ERN14192"/>
    <property type="gene ID" value="AMTR_s00033p00075560"/>
</dbReference>
<dbReference type="EMBL" id="KI392557">
    <property type="protein sequence ID" value="ERN14192.1"/>
    <property type="molecule type" value="Genomic_DNA"/>
</dbReference>
<evidence type="ECO:0000313" key="2">
    <source>
        <dbReference type="Proteomes" id="UP000017836"/>
    </source>
</evidence>
<name>U5CYH7_AMBTC</name>